<dbReference type="AlphaFoldDB" id="A0A1H1FFQ6"/>
<dbReference type="InterPro" id="IPR002925">
    <property type="entry name" value="Dienelactn_hydro"/>
</dbReference>
<dbReference type="InterPro" id="IPR029058">
    <property type="entry name" value="AB_hydrolase_fold"/>
</dbReference>
<accession>A0A1H1FFQ6</accession>
<keyword evidence="3" id="KW-1185">Reference proteome</keyword>
<sequence>MIETRTDTIALTDGTQLRLTVAEPENVVRGGIVVLHEDKGVTERIRIILAALAEEGWLTVAPHLYHGEGSETSESETAEPWVAERVRGLSGESVLADTDAAFVWLADRGVSGEHQGIMGFDIGGTAALVVAASRRLGAAVTVGGGGIVTPLSVGLPPLVEIAEEVSCPWLGMYGEMDSHIPPEEIDKLRSAASGAGVITDVVRYSRADHRFDTDPESAEEAWRRARNWFDLHLR</sequence>
<protein>
    <submittedName>
        <fullName evidence="2">Carboxymethylenebutenolidase</fullName>
    </submittedName>
</protein>
<dbReference type="OrthoDB" id="188362at2"/>
<dbReference type="PANTHER" id="PTHR46623">
    <property type="entry name" value="CARBOXYMETHYLENEBUTENOLIDASE-RELATED"/>
    <property type="match status" value="1"/>
</dbReference>
<dbReference type="InterPro" id="IPR051049">
    <property type="entry name" value="Dienelactone_hydrolase-like"/>
</dbReference>
<feature type="domain" description="Dienelactone hydrolase" evidence="1">
    <location>
        <begin position="20"/>
        <end position="230"/>
    </location>
</feature>
<dbReference type="PANTHER" id="PTHR46623:SF6">
    <property type="entry name" value="ALPHA_BETA-HYDROLASES SUPERFAMILY PROTEIN"/>
    <property type="match status" value="1"/>
</dbReference>
<dbReference type="Proteomes" id="UP000199301">
    <property type="component" value="Unassembled WGS sequence"/>
</dbReference>
<evidence type="ECO:0000313" key="3">
    <source>
        <dbReference type="Proteomes" id="UP000199301"/>
    </source>
</evidence>
<gene>
    <name evidence="2" type="ORF">SAMN04489718_2999</name>
</gene>
<organism evidence="2 3">
    <name type="scientific">Actinopolyspora saharensis</name>
    <dbReference type="NCBI Taxonomy" id="995062"/>
    <lineage>
        <taxon>Bacteria</taxon>
        <taxon>Bacillati</taxon>
        <taxon>Actinomycetota</taxon>
        <taxon>Actinomycetes</taxon>
        <taxon>Actinopolysporales</taxon>
        <taxon>Actinopolysporaceae</taxon>
        <taxon>Actinopolyspora</taxon>
    </lineage>
</organism>
<dbReference type="RefSeq" id="WP_092524834.1">
    <property type="nucleotide sequence ID" value="NZ_FNKO01000002.1"/>
</dbReference>
<name>A0A1H1FFQ6_9ACTN</name>
<dbReference type="Gene3D" id="3.40.50.1820">
    <property type="entry name" value="alpha/beta hydrolase"/>
    <property type="match status" value="1"/>
</dbReference>
<dbReference type="STRING" id="995062.SAMN04489718_2999"/>
<reference evidence="3" key="1">
    <citation type="submission" date="2016-10" db="EMBL/GenBank/DDBJ databases">
        <authorList>
            <person name="Varghese N."/>
            <person name="Submissions S."/>
        </authorList>
    </citation>
    <scope>NUCLEOTIDE SEQUENCE [LARGE SCALE GENOMIC DNA]</scope>
    <source>
        <strain evidence="3">DSM 45459</strain>
    </source>
</reference>
<evidence type="ECO:0000259" key="1">
    <source>
        <dbReference type="Pfam" id="PF01738"/>
    </source>
</evidence>
<dbReference type="SUPFAM" id="SSF53474">
    <property type="entry name" value="alpha/beta-Hydrolases"/>
    <property type="match status" value="1"/>
</dbReference>
<dbReference type="EMBL" id="FNKO01000002">
    <property type="protein sequence ID" value="SDQ99316.1"/>
    <property type="molecule type" value="Genomic_DNA"/>
</dbReference>
<proteinExistence type="predicted"/>
<dbReference type="GO" id="GO:0016787">
    <property type="term" value="F:hydrolase activity"/>
    <property type="evidence" value="ECO:0007669"/>
    <property type="project" value="InterPro"/>
</dbReference>
<evidence type="ECO:0000313" key="2">
    <source>
        <dbReference type="EMBL" id="SDQ99316.1"/>
    </source>
</evidence>
<dbReference type="Pfam" id="PF01738">
    <property type="entry name" value="DLH"/>
    <property type="match status" value="1"/>
</dbReference>